<comment type="cofactor">
    <cofactor evidence="7">
        <name>Zn(2+)</name>
        <dbReference type="ChEBI" id="CHEBI:29105"/>
    </cofactor>
    <text evidence="7">Binds 1 zinc ion per subunit.</text>
</comment>
<evidence type="ECO:0000256" key="5">
    <source>
        <dbReference type="ARBA" id="ARBA00023125"/>
    </source>
</evidence>
<dbReference type="Gene3D" id="1.10.10.10">
    <property type="entry name" value="Winged helix-like DNA-binding domain superfamily/Winged helix DNA-binding domain"/>
    <property type="match status" value="1"/>
</dbReference>
<evidence type="ECO:0000256" key="6">
    <source>
        <dbReference type="ARBA" id="ARBA00023163"/>
    </source>
</evidence>
<sequence length="181" mass="19848">MNINAPKTVISFFIEMDNDTLNVPPSAASVLPNGASPCILLYMVQEATTLLQTAGLRITQPRIALLAVLSCAKHPLRAQEIAKKLPTGSADTATVYRSMNALVDAGIVRRIDLDTQAKFFELDRGDDHHHLVCVVCHKIEDVHTCEVDSITKHVLKSSAFSSINHHHLEFFGTCNTCARNT</sequence>
<comment type="similarity">
    <text evidence="1">Belongs to the Fur family.</text>
</comment>
<evidence type="ECO:0000256" key="7">
    <source>
        <dbReference type="PIRSR" id="PIRSR602481-1"/>
    </source>
</evidence>
<evidence type="ECO:0008006" key="11">
    <source>
        <dbReference type="Google" id="ProtNLM"/>
    </source>
</evidence>
<feature type="binding site" evidence="7">
    <location>
        <position position="136"/>
    </location>
    <ligand>
        <name>Zn(2+)</name>
        <dbReference type="ChEBI" id="CHEBI:29105"/>
    </ligand>
</feature>
<keyword evidence="5" id="KW-0238">DNA-binding</keyword>
<dbReference type="InterPro" id="IPR043135">
    <property type="entry name" value="Fur_C"/>
</dbReference>
<dbReference type="GO" id="GO:0000976">
    <property type="term" value="F:transcription cis-regulatory region binding"/>
    <property type="evidence" value="ECO:0007669"/>
    <property type="project" value="TreeGrafter"/>
</dbReference>
<dbReference type="SUPFAM" id="SSF46785">
    <property type="entry name" value="Winged helix' DNA-binding domain"/>
    <property type="match status" value="1"/>
</dbReference>
<comment type="caution">
    <text evidence="9">The sequence shown here is derived from an EMBL/GenBank/DDBJ whole genome shotgun (WGS) entry which is preliminary data.</text>
</comment>
<dbReference type="Pfam" id="PF01475">
    <property type="entry name" value="FUR"/>
    <property type="match status" value="1"/>
</dbReference>
<feature type="binding site" evidence="7">
    <location>
        <position position="133"/>
    </location>
    <ligand>
        <name>Zn(2+)</name>
        <dbReference type="ChEBI" id="CHEBI:29105"/>
    </ligand>
</feature>
<keyword evidence="3 7" id="KW-0862">Zinc</keyword>
<dbReference type="PANTHER" id="PTHR33202:SF7">
    <property type="entry name" value="FERRIC UPTAKE REGULATION PROTEIN"/>
    <property type="match status" value="1"/>
</dbReference>
<dbReference type="EMBL" id="PCYM01000006">
    <property type="protein sequence ID" value="PIR47411.1"/>
    <property type="molecule type" value="Genomic_DNA"/>
</dbReference>
<feature type="binding site" evidence="8">
    <location>
        <position position="166"/>
    </location>
    <ligand>
        <name>Fe cation</name>
        <dbReference type="ChEBI" id="CHEBI:24875"/>
    </ligand>
</feature>
<keyword evidence="7" id="KW-0479">Metal-binding</keyword>
<protein>
    <recommendedName>
        <fullName evidence="11">Transcriptional repressor</fullName>
    </recommendedName>
</protein>
<evidence type="ECO:0000313" key="9">
    <source>
        <dbReference type="EMBL" id="PIR47411.1"/>
    </source>
</evidence>
<feature type="binding site" evidence="7">
    <location>
        <position position="177"/>
    </location>
    <ligand>
        <name>Zn(2+)</name>
        <dbReference type="ChEBI" id="CHEBI:29105"/>
    </ligand>
</feature>
<dbReference type="Proteomes" id="UP000230084">
    <property type="component" value="Unassembled WGS sequence"/>
</dbReference>
<keyword evidence="4" id="KW-0805">Transcription regulation</keyword>
<accession>A0A2H0RLH8</accession>
<dbReference type="InterPro" id="IPR036390">
    <property type="entry name" value="WH_DNA-bd_sf"/>
</dbReference>
<evidence type="ECO:0000256" key="4">
    <source>
        <dbReference type="ARBA" id="ARBA00023015"/>
    </source>
</evidence>
<keyword evidence="6" id="KW-0804">Transcription</keyword>
<dbReference type="GO" id="GO:0045892">
    <property type="term" value="P:negative regulation of DNA-templated transcription"/>
    <property type="evidence" value="ECO:0007669"/>
    <property type="project" value="TreeGrafter"/>
</dbReference>
<keyword evidence="8" id="KW-0408">Iron</keyword>
<proteinExistence type="inferred from homology"/>
<dbReference type="CDD" id="cd07153">
    <property type="entry name" value="Fur_like"/>
    <property type="match status" value="1"/>
</dbReference>
<dbReference type="GO" id="GO:0008270">
    <property type="term" value="F:zinc ion binding"/>
    <property type="evidence" value="ECO:0007669"/>
    <property type="project" value="TreeGrafter"/>
</dbReference>
<keyword evidence="2" id="KW-0678">Repressor</keyword>
<dbReference type="AlphaFoldDB" id="A0A2H0RLH8"/>
<evidence type="ECO:0000256" key="1">
    <source>
        <dbReference type="ARBA" id="ARBA00007957"/>
    </source>
</evidence>
<evidence type="ECO:0000256" key="8">
    <source>
        <dbReference type="PIRSR" id="PIRSR602481-2"/>
    </source>
</evidence>
<dbReference type="GO" id="GO:0003700">
    <property type="term" value="F:DNA-binding transcription factor activity"/>
    <property type="evidence" value="ECO:0007669"/>
    <property type="project" value="InterPro"/>
</dbReference>
<dbReference type="InterPro" id="IPR002481">
    <property type="entry name" value="FUR"/>
</dbReference>
<evidence type="ECO:0000313" key="10">
    <source>
        <dbReference type="Proteomes" id="UP000230084"/>
    </source>
</evidence>
<comment type="cofactor">
    <cofactor evidence="8">
        <name>Mn(2+)</name>
        <dbReference type="ChEBI" id="CHEBI:29035"/>
    </cofactor>
    <cofactor evidence="8">
        <name>Fe(2+)</name>
        <dbReference type="ChEBI" id="CHEBI:29033"/>
    </cofactor>
    <text evidence="8">Binds 1 Mn(2+) or Fe(2+) ion per subunit.</text>
</comment>
<organism evidence="9 10">
    <name type="scientific">Candidatus Uhrbacteria bacterium CG10_big_fil_rev_8_21_14_0_10_50_16</name>
    <dbReference type="NCBI Taxonomy" id="1975039"/>
    <lineage>
        <taxon>Bacteria</taxon>
        <taxon>Candidatus Uhriibacteriota</taxon>
    </lineage>
</organism>
<evidence type="ECO:0000256" key="3">
    <source>
        <dbReference type="ARBA" id="ARBA00022833"/>
    </source>
</evidence>
<dbReference type="InterPro" id="IPR036388">
    <property type="entry name" value="WH-like_DNA-bd_sf"/>
</dbReference>
<feature type="binding site" evidence="7">
    <location>
        <position position="174"/>
    </location>
    <ligand>
        <name>Zn(2+)</name>
        <dbReference type="ChEBI" id="CHEBI:29105"/>
    </ligand>
</feature>
<dbReference type="GO" id="GO:1900376">
    <property type="term" value="P:regulation of secondary metabolite biosynthetic process"/>
    <property type="evidence" value="ECO:0007669"/>
    <property type="project" value="TreeGrafter"/>
</dbReference>
<gene>
    <name evidence="9" type="ORF">COV06_03040</name>
</gene>
<evidence type="ECO:0000256" key="2">
    <source>
        <dbReference type="ARBA" id="ARBA00022491"/>
    </source>
</evidence>
<name>A0A2H0RLH8_9BACT</name>
<reference evidence="9 10" key="1">
    <citation type="submission" date="2017-09" db="EMBL/GenBank/DDBJ databases">
        <title>Depth-based differentiation of microbial function through sediment-hosted aquifers and enrichment of novel symbionts in the deep terrestrial subsurface.</title>
        <authorList>
            <person name="Probst A.J."/>
            <person name="Ladd B."/>
            <person name="Jarett J.K."/>
            <person name="Geller-Mcgrath D.E."/>
            <person name="Sieber C.M."/>
            <person name="Emerson J.B."/>
            <person name="Anantharaman K."/>
            <person name="Thomas B.C."/>
            <person name="Malmstrom R."/>
            <person name="Stieglmeier M."/>
            <person name="Klingl A."/>
            <person name="Woyke T."/>
            <person name="Ryan C.M."/>
            <person name="Banfield J.F."/>
        </authorList>
    </citation>
    <scope>NUCLEOTIDE SEQUENCE [LARGE SCALE GENOMIC DNA]</scope>
    <source>
        <strain evidence="9">CG10_big_fil_rev_8_21_14_0_10_50_16</strain>
    </source>
</reference>
<dbReference type="Gene3D" id="3.30.1490.190">
    <property type="match status" value="1"/>
</dbReference>
<dbReference type="PANTHER" id="PTHR33202">
    <property type="entry name" value="ZINC UPTAKE REGULATION PROTEIN"/>
    <property type="match status" value="1"/>
</dbReference>